<evidence type="ECO:0000313" key="2">
    <source>
        <dbReference type="EMBL" id="GBN00755.1"/>
    </source>
</evidence>
<organism evidence="2 3">
    <name type="scientific">Araneus ventricosus</name>
    <name type="common">Orbweaver spider</name>
    <name type="synonym">Epeira ventricosa</name>
    <dbReference type="NCBI Taxonomy" id="182803"/>
    <lineage>
        <taxon>Eukaryota</taxon>
        <taxon>Metazoa</taxon>
        <taxon>Ecdysozoa</taxon>
        <taxon>Arthropoda</taxon>
        <taxon>Chelicerata</taxon>
        <taxon>Arachnida</taxon>
        <taxon>Araneae</taxon>
        <taxon>Araneomorphae</taxon>
        <taxon>Entelegynae</taxon>
        <taxon>Araneoidea</taxon>
        <taxon>Araneidae</taxon>
        <taxon>Araneus</taxon>
    </lineage>
</organism>
<keyword evidence="3" id="KW-1185">Reference proteome</keyword>
<name>A0A4Y2KEN6_ARAVE</name>
<evidence type="ECO:0000313" key="3">
    <source>
        <dbReference type="Proteomes" id="UP000499080"/>
    </source>
</evidence>
<dbReference type="AlphaFoldDB" id="A0A4Y2KEN6"/>
<reference evidence="2 3" key="1">
    <citation type="journal article" date="2019" name="Sci. Rep.">
        <title>Orb-weaving spider Araneus ventricosus genome elucidates the spidroin gene catalogue.</title>
        <authorList>
            <person name="Kono N."/>
            <person name="Nakamura H."/>
            <person name="Ohtoshi R."/>
            <person name="Moran D.A.P."/>
            <person name="Shinohara A."/>
            <person name="Yoshida Y."/>
            <person name="Fujiwara M."/>
            <person name="Mori M."/>
            <person name="Tomita M."/>
            <person name="Arakawa K."/>
        </authorList>
    </citation>
    <scope>NUCLEOTIDE SEQUENCE [LARGE SCALE GENOMIC DNA]</scope>
</reference>
<comment type="caution">
    <text evidence="2">The sequence shown here is derived from an EMBL/GenBank/DDBJ whole genome shotgun (WGS) entry which is preliminary data.</text>
</comment>
<feature type="region of interest" description="Disordered" evidence="1">
    <location>
        <begin position="86"/>
        <end position="113"/>
    </location>
</feature>
<dbReference type="Proteomes" id="UP000499080">
    <property type="component" value="Unassembled WGS sequence"/>
</dbReference>
<sequence length="136" mass="14639">MRVSESSCLPNPVNIFGESKGVSVYSKLAAYPCLQIGSVNIQSFRSLDLRLGMKFKDASFSPDIKSASNVIPFTLMLRPPADVGEGVAAQISSSSSDRGSKLRGPSQNSPRAASKRHVNITKLLCCCSFIFILLLL</sequence>
<proteinExistence type="predicted"/>
<protein>
    <submittedName>
        <fullName evidence="2">Uncharacterized protein</fullName>
    </submittedName>
</protein>
<dbReference type="EMBL" id="BGPR01004546">
    <property type="protein sequence ID" value="GBN00755.1"/>
    <property type="molecule type" value="Genomic_DNA"/>
</dbReference>
<evidence type="ECO:0000256" key="1">
    <source>
        <dbReference type="SAM" id="MobiDB-lite"/>
    </source>
</evidence>
<gene>
    <name evidence="2" type="ORF">AVEN_208743_1</name>
</gene>
<accession>A0A4Y2KEN6</accession>